<name>A0A1H4E0W8_9ACTO</name>
<dbReference type="Pfam" id="PF13683">
    <property type="entry name" value="rve_3"/>
    <property type="match status" value="1"/>
</dbReference>
<feature type="domain" description="Integrase catalytic" evidence="2">
    <location>
        <begin position="153"/>
        <end position="326"/>
    </location>
</feature>
<dbReference type="Gene3D" id="3.30.420.10">
    <property type="entry name" value="Ribonuclease H-like superfamily/Ribonuclease H"/>
    <property type="match status" value="1"/>
</dbReference>
<dbReference type="InterPro" id="IPR012337">
    <property type="entry name" value="RNaseH-like_sf"/>
</dbReference>
<dbReference type="AlphaFoldDB" id="A0A1H4E0W8"/>
<reference evidence="4" key="1">
    <citation type="submission" date="2016-10" db="EMBL/GenBank/DDBJ databases">
        <authorList>
            <person name="Varghese N."/>
            <person name="Submissions S."/>
        </authorList>
    </citation>
    <scope>NUCLEOTIDE SEQUENCE [LARGE SCALE GENOMIC DNA]</scope>
    <source>
        <strain evidence="4">KPR-1</strain>
    </source>
</reference>
<dbReference type="PROSITE" id="PS50994">
    <property type="entry name" value="INTEGRASE"/>
    <property type="match status" value="1"/>
</dbReference>
<dbReference type="PANTHER" id="PTHR35004:SF6">
    <property type="entry name" value="TRANSPOSASE"/>
    <property type="match status" value="1"/>
</dbReference>
<evidence type="ECO:0000256" key="1">
    <source>
        <dbReference type="SAM" id="MobiDB-lite"/>
    </source>
</evidence>
<dbReference type="Proteomes" id="UP000199288">
    <property type="component" value="Unassembled WGS sequence"/>
</dbReference>
<dbReference type="SUPFAM" id="SSF53098">
    <property type="entry name" value="Ribonuclease H-like"/>
    <property type="match status" value="1"/>
</dbReference>
<dbReference type="GO" id="GO:0003676">
    <property type="term" value="F:nucleic acid binding"/>
    <property type="evidence" value="ECO:0007669"/>
    <property type="project" value="InterPro"/>
</dbReference>
<dbReference type="InterPro" id="IPR036397">
    <property type="entry name" value="RNaseH_sf"/>
</dbReference>
<evidence type="ECO:0000313" key="3">
    <source>
        <dbReference type="EMBL" id="SEA78419.1"/>
    </source>
</evidence>
<dbReference type="Pfam" id="PF13565">
    <property type="entry name" value="HTH_32"/>
    <property type="match status" value="1"/>
</dbReference>
<dbReference type="NCBIfam" id="NF033577">
    <property type="entry name" value="transpos_IS481"/>
    <property type="match status" value="1"/>
</dbReference>
<keyword evidence="4" id="KW-1185">Reference proteome</keyword>
<dbReference type="InterPro" id="IPR009057">
    <property type="entry name" value="Homeodomain-like_sf"/>
</dbReference>
<protein>
    <submittedName>
        <fullName evidence="3">Transposase</fullName>
    </submittedName>
</protein>
<evidence type="ECO:0000313" key="4">
    <source>
        <dbReference type="Proteomes" id="UP000199288"/>
    </source>
</evidence>
<feature type="region of interest" description="Disordered" evidence="1">
    <location>
        <begin position="157"/>
        <end position="179"/>
    </location>
</feature>
<dbReference type="EMBL" id="FNQV01000023">
    <property type="protein sequence ID" value="SEA78419.1"/>
    <property type="molecule type" value="Genomic_DNA"/>
</dbReference>
<accession>A0A1H4E0W8</accession>
<gene>
    <name evidence="3" type="ORF">SAMN02910418_02406</name>
</gene>
<dbReference type="InterPro" id="IPR047656">
    <property type="entry name" value="IS481-like_transpos"/>
</dbReference>
<sequence length="364" mass="41261">MTHANAPLTPTGRLRMVHRHLHEGIPQAHVAAEFRVSRPTVATWVARYRAQGEAGLQDRSSRPHRSPAQLDPALVTQILTLRRECKWSARRIHHHLVSEGHPVCRRTVGRWLHRLGISRLRDLAPTGENLRQRPQKITARAPGHMVHLDVKKIGRIPEGGGWRAHGRDSEAGRASKRGSGRRVGYTYLHSAIDGHTRLAYTEALEDEKAVTTIGFFCRARAFFAAHGITVDRVVTDNGSNYRAAEFTQKVVSLGGRHHRIRPYTPRHNGKVERYNRLMVDEVLYARPYTSENQRREALAVWVNHYNYHRPHTTCGDAPPASLAPVRVNNVTTSYISAFGRHGRESHRSCASLELICPEFHSSRW</sequence>
<evidence type="ECO:0000259" key="2">
    <source>
        <dbReference type="PROSITE" id="PS50994"/>
    </source>
</evidence>
<dbReference type="SUPFAM" id="SSF46689">
    <property type="entry name" value="Homeodomain-like"/>
    <property type="match status" value="1"/>
</dbReference>
<organism evidence="3 4">
    <name type="scientific">Bowdeniella nasicola</name>
    <dbReference type="NCBI Taxonomy" id="208480"/>
    <lineage>
        <taxon>Bacteria</taxon>
        <taxon>Bacillati</taxon>
        <taxon>Actinomycetota</taxon>
        <taxon>Actinomycetes</taxon>
        <taxon>Actinomycetales</taxon>
        <taxon>Actinomycetaceae</taxon>
        <taxon>Bowdeniella</taxon>
    </lineage>
</organism>
<dbReference type="PANTHER" id="PTHR35004">
    <property type="entry name" value="TRANSPOSASE RV3428C-RELATED"/>
    <property type="match status" value="1"/>
</dbReference>
<proteinExistence type="predicted"/>
<dbReference type="InterPro" id="IPR001584">
    <property type="entry name" value="Integrase_cat-core"/>
</dbReference>
<dbReference type="GO" id="GO:0015074">
    <property type="term" value="P:DNA integration"/>
    <property type="evidence" value="ECO:0007669"/>
    <property type="project" value="InterPro"/>
</dbReference>